<dbReference type="AlphaFoldDB" id="A0A399D6D4"/>
<evidence type="ECO:0000313" key="2">
    <source>
        <dbReference type="EMBL" id="RIH65980.1"/>
    </source>
</evidence>
<dbReference type="EMBL" id="QWET01000004">
    <property type="protein sequence ID" value="RIH65980.1"/>
    <property type="molecule type" value="Genomic_DNA"/>
</dbReference>
<proteinExistence type="predicted"/>
<comment type="caution">
    <text evidence="2">The sequence shown here is derived from an EMBL/GenBank/DDBJ whole genome shotgun (WGS) entry which is preliminary data.</text>
</comment>
<dbReference type="Proteomes" id="UP000266441">
    <property type="component" value="Unassembled WGS sequence"/>
</dbReference>
<dbReference type="Gene3D" id="1.10.10.1320">
    <property type="entry name" value="Anti-sigma factor, zinc-finger domain"/>
    <property type="match status" value="1"/>
</dbReference>
<protein>
    <recommendedName>
        <fullName evidence="1">Putative zinc-finger domain-containing protein</fullName>
    </recommendedName>
</protein>
<dbReference type="InterPro" id="IPR027383">
    <property type="entry name" value="Znf_put"/>
</dbReference>
<gene>
    <name evidence="2" type="ORF">D1164_06860</name>
</gene>
<keyword evidence="3" id="KW-1185">Reference proteome</keyword>
<feature type="domain" description="Putative zinc-finger" evidence="1">
    <location>
        <begin position="13"/>
        <end position="46"/>
    </location>
</feature>
<organism evidence="2 3">
    <name type="scientific">Mariniphaga sediminis</name>
    <dbReference type="NCBI Taxonomy" id="1628158"/>
    <lineage>
        <taxon>Bacteria</taxon>
        <taxon>Pseudomonadati</taxon>
        <taxon>Bacteroidota</taxon>
        <taxon>Bacteroidia</taxon>
        <taxon>Marinilabiliales</taxon>
        <taxon>Prolixibacteraceae</taxon>
        <taxon>Mariniphaga</taxon>
    </lineage>
</organism>
<dbReference type="InterPro" id="IPR041916">
    <property type="entry name" value="Anti_sigma_zinc_sf"/>
</dbReference>
<evidence type="ECO:0000259" key="1">
    <source>
        <dbReference type="Pfam" id="PF13490"/>
    </source>
</evidence>
<reference evidence="2 3" key="1">
    <citation type="journal article" date="2015" name="Int. J. Syst. Evol. Microbiol.">
        <title>Mariniphaga sediminis sp. nov., isolated from coastal sediment.</title>
        <authorList>
            <person name="Wang F.Q."/>
            <person name="Shen Q.Y."/>
            <person name="Chen G.J."/>
            <person name="Du Z.J."/>
        </authorList>
    </citation>
    <scope>NUCLEOTIDE SEQUENCE [LARGE SCALE GENOMIC DNA]</scope>
    <source>
        <strain evidence="2 3">SY21</strain>
    </source>
</reference>
<evidence type="ECO:0000313" key="3">
    <source>
        <dbReference type="Proteomes" id="UP000266441"/>
    </source>
</evidence>
<name>A0A399D6D4_9BACT</name>
<accession>A0A399D6D4</accession>
<dbReference type="Pfam" id="PF13490">
    <property type="entry name" value="zf-HC2"/>
    <property type="match status" value="1"/>
</dbReference>
<sequence length="155" mass="17516">MCQTNKFNAEMKCKKVHKKLIFYLEGDLPEKEAGEVAAHLAQCVDCTAFANDMKRTLGVLQIEKSPEVNPYFYTRLKARMENRETAPKQIIGYPVWKKVLQPALFSVLLLAGVYTGFKIGGMANAEQSAQAYAETELVPFLNEMESEPIETFLME</sequence>